<dbReference type="Pfam" id="PF14549">
    <property type="entry name" value="P22_Cro"/>
    <property type="match status" value="1"/>
</dbReference>
<dbReference type="Proteomes" id="UP000442695">
    <property type="component" value="Unassembled WGS sequence"/>
</dbReference>
<protein>
    <submittedName>
        <fullName evidence="1">Cro/Cl family transcriptional regulator</fullName>
    </submittedName>
</protein>
<comment type="caution">
    <text evidence="1">The sequence shown here is derived from an EMBL/GenBank/DDBJ whole genome shotgun (WGS) entry which is preliminary data.</text>
</comment>
<dbReference type="GO" id="GO:0003677">
    <property type="term" value="F:DNA binding"/>
    <property type="evidence" value="ECO:0007669"/>
    <property type="project" value="InterPro"/>
</dbReference>
<dbReference type="EMBL" id="WOWR01000001">
    <property type="protein sequence ID" value="KAF0256840.1"/>
    <property type="molecule type" value="Genomic_DNA"/>
</dbReference>
<dbReference type="RefSeq" id="WP_114941959.1">
    <property type="nucleotide sequence ID" value="NZ_BSKD01000002.1"/>
</dbReference>
<dbReference type="AlphaFoldDB" id="A0A7Z9ES24"/>
<evidence type="ECO:0000313" key="2">
    <source>
        <dbReference type="Proteomes" id="UP000442695"/>
    </source>
</evidence>
<accession>A0A7Z9ES24</accession>
<sequence length="88" mass="9414">MNTDQAVAHFGSKKKLADALGISPGAVTLWKNVIPHLRQYQIQTVTGGLLKVDKAMTVTADESCASEALKSPKPNGSVCAYSEWRVSP</sequence>
<organism evidence="1 2">
    <name type="scientific">Pseudomonas putida</name>
    <name type="common">Arthrobacter siderocapsulatus</name>
    <dbReference type="NCBI Taxonomy" id="303"/>
    <lineage>
        <taxon>Bacteria</taxon>
        <taxon>Pseudomonadati</taxon>
        <taxon>Pseudomonadota</taxon>
        <taxon>Gammaproteobacteria</taxon>
        <taxon>Pseudomonadales</taxon>
        <taxon>Pseudomonadaceae</taxon>
        <taxon>Pseudomonas</taxon>
    </lineage>
</organism>
<evidence type="ECO:0000313" key="1">
    <source>
        <dbReference type="EMBL" id="KAF0256840.1"/>
    </source>
</evidence>
<dbReference type="InterPro" id="IPR010982">
    <property type="entry name" value="Lambda_DNA-bd_dom_sf"/>
</dbReference>
<dbReference type="SUPFAM" id="SSF47413">
    <property type="entry name" value="lambda repressor-like DNA-binding domains"/>
    <property type="match status" value="1"/>
</dbReference>
<reference evidence="1 2" key="1">
    <citation type="submission" date="2019-12" db="EMBL/GenBank/DDBJ databases">
        <authorList>
            <person name="Woiski C."/>
        </authorList>
    </citation>
    <scope>NUCLEOTIDE SEQUENCE [LARGE SCALE GENOMIC DNA]</scope>
    <source>
        <strain evidence="1 2">BOE100</strain>
    </source>
</reference>
<gene>
    <name evidence="1" type="ORF">GN299_01440</name>
</gene>
<proteinExistence type="predicted"/>
<name>A0A7Z9ES24_PSEPU</name>
<dbReference type="Gene3D" id="1.10.260.40">
    <property type="entry name" value="lambda repressor-like DNA-binding domains"/>
    <property type="match status" value="1"/>
</dbReference>